<accession>A0AAV4ZBK2</accession>
<keyword evidence="1" id="KW-1133">Transmembrane helix</keyword>
<name>A0AAV4ZBK2_9HYPH</name>
<comment type="caution">
    <text evidence="2">The sequence shown here is derived from an EMBL/GenBank/DDBJ whole genome shotgun (WGS) entry which is preliminary data.</text>
</comment>
<sequence>MAALVITAAVLVILGSAAISAPWVIPDNGRGGSRIERQGEVVILFFAGIGLLACALILTVINGALAVLS</sequence>
<dbReference type="AlphaFoldDB" id="A0AAV4ZBK2"/>
<organism evidence="2 3">
    <name type="scientific">Methylobacterium bullatum</name>
    <dbReference type="NCBI Taxonomy" id="570505"/>
    <lineage>
        <taxon>Bacteria</taxon>
        <taxon>Pseudomonadati</taxon>
        <taxon>Pseudomonadota</taxon>
        <taxon>Alphaproteobacteria</taxon>
        <taxon>Hyphomicrobiales</taxon>
        <taxon>Methylobacteriaceae</taxon>
        <taxon>Methylobacterium</taxon>
    </lineage>
</organism>
<keyword evidence="1" id="KW-0472">Membrane</keyword>
<reference evidence="2" key="2">
    <citation type="submission" date="2021-08" db="EMBL/GenBank/DDBJ databases">
        <authorList>
            <person name="Tani A."/>
            <person name="Ola A."/>
            <person name="Ogura Y."/>
            <person name="Katsura K."/>
            <person name="Hayashi T."/>
        </authorList>
    </citation>
    <scope>NUCLEOTIDE SEQUENCE</scope>
    <source>
        <strain evidence="2">DSM 21893</strain>
    </source>
</reference>
<evidence type="ECO:0000256" key="1">
    <source>
        <dbReference type="SAM" id="Phobius"/>
    </source>
</evidence>
<keyword evidence="3" id="KW-1185">Reference proteome</keyword>
<dbReference type="EMBL" id="BPQF01000019">
    <property type="protein sequence ID" value="GJD41362.1"/>
    <property type="molecule type" value="Genomic_DNA"/>
</dbReference>
<evidence type="ECO:0000313" key="3">
    <source>
        <dbReference type="Proteomes" id="UP001055307"/>
    </source>
</evidence>
<keyword evidence="1" id="KW-0812">Transmembrane</keyword>
<evidence type="ECO:0000313" key="2">
    <source>
        <dbReference type="EMBL" id="GJD41362.1"/>
    </source>
</evidence>
<dbReference type="Proteomes" id="UP001055307">
    <property type="component" value="Unassembled WGS sequence"/>
</dbReference>
<proteinExistence type="predicted"/>
<gene>
    <name evidence="2" type="ORF">OICFNHDK_3845</name>
</gene>
<protein>
    <submittedName>
        <fullName evidence="2">Uncharacterized protein</fullName>
    </submittedName>
</protein>
<dbReference type="RefSeq" id="WP_192215617.1">
    <property type="nucleotide sequence ID" value="NZ_BPQF01000019.1"/>
</dbReference>
<feature type="transmembrane region" description="Helical" evidence="1">
    <location>
        <begin position="42"/>
        <end position="68"/>
    </location>
</feature>
<reference evidence="2" key="1">
    <citation type="journal article" date="2016" name="Front. Microbiol.">
        <title>Genome Sequence of the Piezophilic, Mesophilic Sulfate-Reducing Bacterium Desulfovibrio indicus J2T.</title>
        <authorList>
            <person name="Cao J."/>
            <person name="Maignien L."/>
            <person name="Shao Z."/>
            <person name="Alain K."/>
            <person name="Jebbar M."/>
        </authorList>
    </citation>
    <scope>NUCLEOTIDE SEQUENCE</scope>
    <source>
        <strain evidence="2">DSM 21893</strain>
    </source>
</reference>